<dbReference type="GO" id="GO:0005975">
    <property type="term" value="P:carbohydrate metabolic process"/>
    <property type="evidence" value="ECO:0007669"/>
    <property type="project" value="InterPro"/>
</dbReference>
<dbReference type="EC" id="3.2.1.1" evidence="10"/>
<dbReference type="Gene3D" id="2.60.40.1180">
    <property type="entry name" value="Golgi alpha-mannosidase II"/>
    <property type="match status" value="1"/>
</dbReference>
<evidence type="ECO:0000256" key="1">
    <source>
        <dbReference type="ARBA" id="ARBA00001913"/>
    </source>
</evidence>
<dbReference type="InterPro" id="IPR017853">
    <property type="entry name" value="GH"/>
</dbReference>
<feature type="binding site" evidence="8">
    <location>
        <position position="195"/>
    </location>
    <ligand>
        <name>Ca(2+)</name>
        <dbReference type="ChEBI" id="CHEBI:29108"/>
        <label>1</label>
    </ligand>
</feature>
<gene>
    <name evidence="10" type="ORF">QJT80_05805</name>
</gene>
<dbReference type="KEGG" id="tdu:QJT80_05805"/>
<feature type="active site" description="Nucleophile" evidence="7">
    <location>
        <position position="232"/>
    </location>
</feature>
<proteinExistence type="inferred from homology"/>
<keyword evidence="5" id="KW-0119">Carbohydrate metabolism</keyword>
<dbReference type="NCBIfam" id="NF006969">
    <property type="entry name" value="PRK09441.1-2"/>
    <property type="match status" value="1"/>
</dbReference>
<dbReference type="SUPFAM" id="SSF51011">
    <property type="entry name" value="Glycosyl hydrolase domain"/>
    <property type="match status" value="1"/>
</dbReference>
<evidence type="ECO:0000256" key="4">
    <source>
        <dbReference type="ARBA" id="ARBA00022801"/>
    </source>
</evidence>
<dbReference type="Pfam" id="PF09154">
    <property type="entry name" value="Alpha-amy_C_pro"/>
    <property type="match status" value="1"/>
</dbReference>
<dbReference type="PANTHER" id="PTHR43447">
    <property type="entry name" value="ALPHA-AMYLASE"/>
    <property type="match status" value="1"/>
</dbReference>
<comment type="similarity">
    <text evidence="2">Belongs to the glycosyl hydrolase 13 family.</text>
</comment>
<feature type="active site" description="Proton donor" evidence="7">
    <location>
        <position position="262"/>
    </location>
</feature>
<evidence type="ECO:0000256" key="3">
    <source>
        <dbReference type="ARBA" id="ARBA00022723"/>
    </source>
</evidence>
<evidence type="ECO:0000256" key="6">
    <source>
        <dbReference type="ARBA" id="ARBA00023295"/>
    </source>
</evidence>
<feature type="binding site" evidence="8">
    <location>
        <position position="106"/>
    </location>
    <ligand>
        <name>Ca(2+)</name>
        <dbReference type="ChEBI" id="CHEBI:29108"/>
        <label>1</label>
    </ligand>
</feature>
<dbReference type="Gene3D" id="3.20.20.80">
    <property type="entry name" value="Glycosidases"/>
    <property type="match status" value="1"/>
</dbReference>
<keyword evidence="3 8" id="KW-0479">Metal-binding</keyword>
<dbReference type="InterPro" id="IPR013776">
    <property type="entry name" value="A-amylase_thermo"/>
</dbReference>
<name>A0AA95H6Z7_9GAMM</name>
<dbReference type="SMART" id="SM00642">
    <property type="entry name" value="Aamy"/>
    <property type="match status" value="1"/>
</dbReference>
<feature type="binding site" evidence="8">
    <location>
        <position position="201"/>
    </location>
    <ligand>
        <name>Ca(2+)</name>
        <dbReference type="ChEBI" id="CHEBI:29108"/>
        <label>1</label>
    </ligand>
</feature>
<organism evidence="10">
    <name type="scientific">Candidatus Thiocaldithrix dubininis</name>
    <dbReference type="NCBI Taxonomy" id="3080823"/>
    <lineage>
        <taxon>Bacteria</taxon>
        <taxon>Pseudomonadati</taxon>
        <taxon>Pseudomonadota</taxon>
        <taxon>Gammaproteobacteria</taxon>
        <taxon>Thiotrichales</taxon>
        <taxon>Thiotrichaceae</taxon>
        <taxon>Candidatus Thiocaldithrix</taxon>
    </lineage>
</organism>
<dbReference type="InterPro" id="IPR006047">
    <property type="entry name" value="GH13_cat_dom"/>
</dbReference>
<reference evidence="10" key="2">
    <citation type="submission" date="2023-04" db="EMBL/GenBank/DDBJ databases">
        <authorList>
            <person name="Beletskiy A.V."/>
            <person name="Mardanov A.V."/>
            <person name="Ravin N.V."/>
        </authorList>
    </citation>
    <scope>NUCLEOTIDE SEQUENCE</scope>
    <source>
        <strain evidence="10">GKL-01</strain>
    </source>
</reference>
<dbReference type="EMBL" id="CP124755">
    <property type="protein sequence ID" value="WGZ91992.1"/>
    <property type="molecule type" value="Genomic_DNA"/>
</dbReference>
<evidence type="ECO:0000256" key="5">
    <source>
        <dbReference type="ARBA" id="ARBA00023277"/>
    </source>
</evidence>
<dbReference type="Proteomes" id="UP001300672">
    <property type="component" value="Chromosome"/>
</dbReference>
<feature type="binding site" evidence="8">
    <location>
        <position position="236"/>
    </location>
    <ligand>
        <name>Ca(2+)</name>
        <dbReference type="ChEBI" id="CHEBI:29108"/>
        <label>1</label>
    </ligand>
</feature>
<protein>
    <submittedName>
        <fullName evidence="10">Alpha-amylase</fullName>
        <ecNumber evidence="10">3.2.1.1</ecNumber>
    </submittedName>
</protein>
<dbReference type="SUPFAM" id="SSF51445">
    <property type="entry name" value="(Trans)glycosidases"/>
    <property type="match status" value="1"/>
</dbReference>
<sequence>MQERCDVMMQYFHWYTTDDGSWWRQLSQDAEKLADIGVSAVWLPPANKCIEGSKDAGYGSYDLYDLGEFNQKNTVRTKYGTAQEYIEAIKVAQRAGLHVYADIVFNHKLGGDAEEEFNATPYDPNNRNQCLGEACKIKAWTQFNFDGRKNCYSDFKWRWYHFNAVDSCSIPGNAIYLFEGKHFDNDVDHERGNYDFLMGCDIDMNDPEVTQELRKWGEWFYDRTGVDGFRFDAVKHVKAEFFYDWLEHMRQYSKRPLFAVGEYWANAEQSLEHFIQLTKQDIRLFDVGLHYNFYDAGRAGRHYDLRNIFKNSLANDYPDMAVTLVTNHDTQPLQALESPIENNFTPLAYAMILLRRGGYPCLFAADYYGATYTDKGHDGKLYTIVMQSYQDFINQLMQIRRHYAWGEQTDYLDDAHCIGWVRHGNEEHPFGCVVILSNTDAAKKTMQTNLGNTTYIDYLGNIKQTITTDANGNAEFLCNGQAVSVWIPKIAVN</sequence>
<dbReference type="InterPro" id="IPR013780">
    <property type="entry name" value="Glyco_hydro_b"/>
</dbReference>
<dbReference type="GO" id="GO:0005509">
    <property type="term" value="F:calcium ion binding"/>
    <property type="evidence" value="ECO:0007669"/>
    <property type="project" value="InterPro"/>
</dbReference>
<evidence type="ECO:0000256" key="7">
    <source>
        <dbReference type="PIRSR" id="PIRSR001021-1"/>
    </source>
</evidence>
<evidence type="ECO:0000256" key="8">
    <source>
        <dbReference type="PIRSR" id="PIRSR001021-2"/>
    </source>
</evidence>
<evidence type="ECO:0000256" key="2">
    <source>
        <dbReference type="ARBA" id="ARBA00008061"/>
    </source>
</evidence>
<feature type="domain" description="Glycosyl hydrolase family 13 catalytic" evidence="9">
    <location>
        <begin position="6"/>
        <end position="400"/>
    </location>
</feature>
<accession>A0AA95H6Z7</accession>
<dbReference type="AlphaFoldDB" id="A0AA95H6Z7"/>
<keyword evidence="8" id="KW-0106">Calcium</keyword>
<dbReference type="CDD" id="cd11318">
    <property type="entry name" value="AmyAc_bac_fung_AmyA"/>
    <property type="match status" value="1"/>
</dbReference>
<evidence type="ECO:0000259" key="9">
    <source>
        <dbReference type="SMART" id="SM00642"/>
    </source>
</evidence>
<feature type="binding site" evidence="8">
    <location>
        <position position="203"/>
    </location>
    <ligand>
        <name>Ca(2+)</name>
        <dbReference type="ChEBI" id="CHEBI:29108"/>
        <label>2</label>
    </ligand>
</feature>
<keyword evidence="6 10" id="KW-0326">Glycosidase</keyword>
<keyword evidence="4 10" id="KW-0378">Hydrolase</keyword>
<dbReference type="InterPro" id="IPR015237">
    <property type="entry name" value="Alpha-amylase_C_pro"/>
</dbReference>
<dbReference type="PIRSF" id="PIRSF001021">
    <property type="entry name" value="Alph-amls_thrmst"/>
    <property type="match status" value="1"/>
</dbReference>
<evidence type="ECO:0000313" key="10">
    <source>
        <dbReference type="EMBL" id="WGZ91992.1"/>
    </source>
</evidence>
<dbReference type="GO" id="GO:0004556">
    <property type="term" value="F:alpha-amylase activity"/>
    <property type="evidence" value="ECO:0007669"/>
    <property type="project" value="UniProtKB-EC"/>
</dbReference>
<dbReference type="Gene3D" id="2.40.30.140">
    <property type="match status" value="1"/>
</dbReference>
<reference evidence="10" key="1">
    <citation type="journal article" date="2023" name="Int. J. Mol. Sci.">
        <title>Metagenomics Revealed a New Genus 'Candidatus Thiocaldithrix dubininis' gen. nov., sp. nov. and a New Species 'Candidatus Thiothrix putei' sp. nov. in the Family Thiotrichaceae, Some Members of Which Have Traits of Both Na+- and H+-Motive Energetics.</title>
        <authorList>
            <person name="Ravin N.V."/>
            <person name="Muntyan M.S."/>
            <person name="Smolyakov D.D."/>
            <person name="Rudenko T.S."/>
            <person name="Beletsky A.V."/>
            <person name="Mardanov A.V."/>
            <person name="Grabovich M.Y."/>
        </authorList>
    </citation>
    <scope>NUCLEOTIDE SEQUENCE</scope>
    <source>
        <strain evidence="10">GKL-01</strain>
    </source>
</reference>
<dbReference type="Pfam" id="PF00128">
    <property type="entry name" value="Alpha-amylase"/>
    <property type="match status" value="1"/>
</dbReference>
<feature type="binding site" evidence="8">
    <location>
        <position position="184"/>
    </location>
    <ligand>
        <name>Ca(2+)</name>
        <dbReference type="ChEBI" id="CHEBI:29108"/>
        <label>2</label>
    </ligand>
</feature>
<comment type="cofactor">
    <cofactor evidence="1">
        <name>Ca(2+)</name>
        <dbReference type="ChEBI" id="CHEBI:29108"/>
    </cofactor>
</comment>
<dbReference type="NCBIfam" id="NF006968">
    <property type="entry name" value="PRK09441.1-1"/>
    <property type="match status" value="1"/>
</dbReference>